<dbReference type="AlphaFoldDB" id="M5E1D0"/>
<dbReference type="OrthoDB" id="179400at2"/>
<accession>M5E1D0</accession>
<dbReference type="eggNOG" id="COG1840">
    <property type="taxonomic scope" value="Bacteria"/>
</dbReference>
<dbReference type="GO" id="GO:0030288">
    <property type="term" value="C:outer membrane-bounded periplasmic space"/>
    <property type="evidence" value="ECO:0007669"/>
    <property type="project" value="TreeGrafter"/>
</dbReference>
<dbReference type="InterPro" id="IPR026045">
    <property type="entry name" value="Ferric-bd"/>
</dbReference>
<name>M5E1D0_9FIRM</name>
<dbReference type="RefSeq" id="WP_005488989.1">
    <property type="nucleotide sequence ID" value="NZ_CAUI01000019.1"/>
</dbReference>
<dbReference type="Pfam" id="PF13343">
    <property type="entry name" value="SBP_bac_6"/>
    <property type="match status" value="1"/>
</dbReference>
<evidence type="ECO:0000256" key="2">
    <source>
        <dbReference type="SAM" id="SignalP"/>
    </source>
</evidence>
<dbReference type="InParanoid" id="M5E1D0"/>
<evidence type="ECO:0000313" key="4">
    <source>
        <dbReference type="Proteomes" id="UP000012063"/>
    </source>
</evidence>
<dbReference type="PANTHER" id="PTHR30006">
    <property type="entry name" value="THIAMINE-BINDING PERIPLASMIC PROTEIN-RELATED"/>
    <property type="match status" value="1"/>
</dbReference>
<evidence type="ECO:0000313" key="3">
    <source>
        <dbReference type="EMBL" id="CCU79675.1"/>
    </source>
</evidence>
<dbReference type="SUPFAM" id="SSF53850">
    <property type="entry name" value="Periplasmic binding protein-like II"/>
    <property type="match status" value="1"/>
</dbReference>
<organism evidence="3 4">
    <name type="scientific">Halanaerobium saccharolyticum subsp. saccharolyticum DSM 6643</name>
    <dbReference type="NCBI Taxonomy" id="1293054"/>
    <lineage>
        <taxon>Bacteria</taxon>
        <taxon>Bacillati</taxon>
        <taxon>Bacillota</taxon>
        <taxon>Clostridia</taxon>
        <taxon>Halanaerobiales</taxon>
        <taxon>Halanaerobiaceae</taxon>
        <taxon>Halanaerobium</taxon>
    </lineage>
</organism>
<dbReference type="GO" id="GO:0030976">
    <property type="term" value="F:thiamine pyrophosphate binding"/>
    <property type="evidence" value="ECO:0007669"/>
    <property type="project" value="TreeGrafter"/>
</dbReference>
<sequence>MKTCRKLLIAFLLLSLLSSTTKAAEDKLIIYTALQQNEAQTYINAFENYSGIKTKLVRKSTGILLNILRRQKDYRPEVDILFGGPAELYYLAAEEDRFYKYSSPYKDQIPYEYMDNQDRWWGIYIGSIGFAVNNKKLEKLGINPPKSWRDLADPQYKNLITIPNPVSSGTGYTILSTVLQSFSNEEAKIILKQISQNIKEYTNSGAMASKLTALGHSAVGISFSHDIQKLQKEGYKLELIIPAEGTGYEIGGMAIIKDSHNLDKAKSFVDFMLSEKGQNLYSEIGEYRLPTNFLAKIPEASIKLENANLIDYNLKSSALNKKKNLAFWQQEIYFGGENIE</sequence>
<keyword evidence="1 2" id="KW-0732">Signal</keyword>
<keyword evidence="4" id="KW-1185">Reference proteome</keyword>
<evidence type="ECO:0000256" key="1">
    <source>
        <dbReference type="ARBA" id="ARBA00022729"/>
    </source>
</evidence>
<feature type="chain" id="PRO_5004065770" evidence="2">
    <location>
        <begin position="24"/>
        <end position="340"/>
    </location>
</feature>
<feature type="signal peptide" evidence="2">
    <location>
        <begin position="1"/>
        <end position="23"/>
    </location>
</feature>
<comment type="caution">
    <text evidence="3">The sequence shown here is derived from an EMBL/GenBank/DDBJ whole genome shotgun (WGS) entry which is preliminary data.</text>
</comment>
<dbReference type="Gene3D" id="3.40.190.10">
    <property type="entry name" value="Periplasmic binding protein-like II"/>
    <property type="match status" value="2"/>
</dbReference>
<dbReference type="STRING" id="1293054.HSACCH_01509"/>
<dbReference type="PIRSF" id="PIRSF002825">
    <property type="entry name" value="CfbpA"/>
    <property type="match status" value="1"/>
</dbReference>
<gene>
    <name evidence="3" type="ORF">HSACCH_01509</name>
</gene>
<dbReference type="CDD" id="cd13544">
    <property type="entry name" value="PBP2_Fbp_like_1"/>
    <property type="match status" value="1"/>
</dbReference>
<dbReference type="GO" id="GO:0030975">
    <property type="term" value="F:thiamine binding"/>
    <property type="evidence" value="ECO:0007669"/>
    <property type="project" value="TreeGrafter"/>
</dbReference>
<proteinExistence type="predicted"/>
<reference evidence="4" key="1">
    <citation type="journal article" date="2013" name="Genome Announc.">
        <title>Genome Sequence of Halanaerobium saccharolyticum subsp. saccharolyticum Strain DSM 6643T, a Halophilic Hydrogen-Producing Bacterium.</title>
        <authorList>
            <person name="Kivisto A."/>
            <person name="Larjo A."/>
            <person name="Ciranna A."/>
            <person name="Santala V."/>
            <person name="Roos C."/>
            <person name="Karp M."/>
        </authorList>
    </citation>
    <scope>NUCLEOTIDE SEQUENCE [LARGE SCALE GENOMIC DNA]</scope>
    <source>
        <strain evidence="4">DSM 6643</strain>
    </source>
</reference>
<dbReference type="GO" id="GO:0015888">
    <property type="term" value="P:thiamine transport"/>
    <property type="evidence" value="ECO:0007669"/>
    <property type="project" value="TreeGrafter"/>
</dbReference>
<dbReference type="PANTHER" id="PTHR30006:SF2">
    <property type="entry name" value="ABC TRANSPORTER SUBSTRATE-BINDING PROTEIN"/>
    <property type="match status" value="1"/>
</dbReference>
<protein>
    <submittedName>
        <fullName evidence="3">COG1840: ABC-type Fe3+ transport system,periplasmic component</fullName>
    </submittedName>
</protein>
<dbReference type="EMBL" id="CAUI01000019">
    <property type="protein sequence ID" value="CCU79675.1"/>
    <property type="molecule type" value="Genomic_DNA"/>
</dbReference>
<dbReference type="Proteomes" id="UP000012063">
    <property type="component" value="Unassembled WGS sequence"/>
</dbReference>